<comment type="function">
    <text evidence="2">May play the central regulatory role in sporulation. It may be an element of the effector pathway responsible for the activation of sporulation genes in response to nutritional stress. Spo0A may act in concert with spo0H (a sigma factor) to control the expression of some genes that are critical to the sporulation process.</text>
</comment>
<dbReference type="PANTHER" id="PTHR37299">
    <property type="entry name" value="TRANSCRIPTIONAL REGULATOR-RELATED"/>
    <property type="match status" value="1"/>
</dbReference>
<accession>A0A8I0AM05</accession>
<feature type="domain" description="Response regulatory" evidence="4">
    <location>
        <begin position="4"/>
        <end position="123"/>
    </location>
</feature>
<evidence type="ECO:0000256" key="3">
    <source>
        <dbReference type="PROSITE-ProRule" id="PRU00169"/>
    </source>
</evidence>
<dbReference type="PROSITE" id="PS50930">
    <property type="entry name" value="HTH_LYTTR"/>
    <property type="match status" value="1"/>
</dbReference>
<dbReference type="InterPro" id="IPR001789">
    <property type="entry name" value="Sig_transdc_resp-reg_receiver"/>
</dbReference>
<name>A0A8I0AM05_9FIRM</name>
<evidence type="ECO:0000256" key="2">
    <source>
        <dbReference type="ARBA" id="ARBA00024867"/>
    </source>
</evidence>
<gene>
    <name evidence="6" type="ORF">H8S09_01050</name>
</gene>
<feature type="domain" description="HTH LytTR-type" evidence="5">
    <location>
        <begin position="134"/>
        <end position="236"/>
    </location>
</feature>
<evidence type="ECO:0000313" key="7">
    <source>
        <dbReference type="Proteomes" id="UP000615234"/>
    </source>
</evidence>
<dbReference type="GO" id="GO:0000156">
    <property type="term" value="F:phosphorelay response regulator activity"/>
    <property type="evidence" value="ECO:0007669"/>
    <property type="project" value="InterPro"/>
</dbReference>
<dbReference type="GO" id="GO:0003677">
    <property type="term" value="F:DNA binding"/>
    <property type="evidence" value="ECO:0007669"/>
    <property type="project" value="InterPro"/>
</dbReference>
<dbReference type="PANTHER" id="PTHR37299:SF1">
    <property type="entry name" value="STAGE 0 SPORULATION PROTEIN A HOMOLOG"/>
    <property type="match status" value="1"/>
</dbReference>
<dbReference type="Gene3D" id="2.40.50.1020">
    <property type="entry name" value="LytTr DNA-binding domain"/>
    <property type="match status" value="1"/>
</dbReference>
<dbReference type="EMBL" id="JACOOX010000001">
    <property type="protein sequence ID" value="MBC5661489.1"/>
    <property type="molecule type" value="Genomic_DNA"/>
</dbReference>
<evidence type="ECO:0000313" key="6">
    <source>
        <dbReference type="EMBL" id="MBC5661489.1"/>
    </source>
</evidence>
<dbReference type="Proteomes" id="UP000615234">
    <property type="component" value="Unassembled WGS sequence"/>
</dbReference>
<dbReference type="InterPro" id="IPR007492">
    <property type="entry name" value="LytTR_DNA-bd_dom"/>
</dbReference>
<sequence length="243" mass="28675">MTFRLGICDDTQLDIACLTEHIKHYMISYNIQFEIESFQSGEALLQAQREHPFQILLLDIEMPGINGMTIARYLRDELYDESFIVFVTSYPEYMQESFEVQPFQFLTKPVNYVRIEKLLSDIIRRYQHSHVTKIVIDTNGEEHLIPVNNLLYIQAVKGEKRYLEYHLTDTVLYGEGTIQEWENRLATHSFYSTYRGYLINIGHIQIIQQTHVLMDNGEQLPISRRKISPLQQLYADRIIHVLN</sequence>
<evidence type="ECO:0000259" key="4">
    <source>
        <dbReference type="PROSITE" id="PS50110"/>
    </source>
</evidence>
<reference evidence="6 7" key="1">
    <citation type="submission" date="2020-08" db="EMBL/GenBank/DDBJ databases">
        <title>Genome public.</title>
        <authorList>
            <person name="Liu C."/>
            <person name="Sun Q."/>
        </authorList>
    </citation>
    <scope>NUCLEOTIDE SEQUENCE [LARGE SCALE GENOMIC DNA]</scope>
    <source>
        <strain evidence="6 7">NSJ-10</strain>
    </source>
</reference>
<dbReference type="PROSITE" id="PS50110">
    <property type="entry name" value="RESPONSE_REGULATORY"/>
    <property type="match status" value="1"/>
</dbReference>
<dbReference type="SUPFAM" id="SSF52172">
    <property type="entry name" value="CheY-like"/>
    <property type="match status" value="1"/>
</dbReference>
<dbReference type="SMART" id="SM00448">
    <property type="entry name" value="REC"/>
    <property type="match status" value="1"/>
</dbReference>
<dbReference type="Gene3D" id="3.40.50.2300">
    <property type="match status" value="1"/>
</dbReference>
<dbReference type="InterPro" id="IPR046947">
    <property type="entry name" value="LytR-like"/>
</dbReference>
<dbReference type="AlphaFoldDB" id="A0A8I0AM05"/>
<dbReference type="SMART" id="SM00850">
    <property type="entry name" value="LytTR"/>
    <property type="match status" value="1"/>
</dbReference>
<evidence type="ECO:0000256" key="1">
    <source>
        <dbReference type="ARBA" id="ARBA00018672"/>
    </source>
</evidence>
<dbReference type="Pfam" id="PF04397">
    <property type="entry name" value="LytTR"/>
    <property type="match status" value="1"/>
</dbReference>
<dbReference type="RefSeq" id="WP_181986510.1">
    <property type="nucleotide sequence ID" value="NZ_JACOOX010000001.1"/>
</dbReference>
<keyword evidence="7" id="KW-1185">Reference proteome</keyword>
<proteinExistence type="predicted"/>
<keyword evidence="3" id="KW-0597">Phosphoprotein</keyword>
<comment type="caution">
    <text evidence="6">The sequence shown here is derived from an EMBL/GenBank/DDBJ whole genome shotgun (WGS) entry which is preliminary data.</text>
</comment>
<feature type="modified residue" description="4-aspartylphosphate" evidence="3">
    <location>
        <position position="59"/>
    </location>
</feature>
<protein>
    <recommendedName>
        <fullName evidence="1">Stage 0 sporulation protein A homolog</fullName>
    </recommendedName>
</protein>
<dbReference type="InterPro" id="IPR011006">
    <property type="entry name" value="CheY-like_superfamily"/>
</dbReference>
<dbReference type="Pfam" id="PF00072">
    <property type="entry name" value="Response_reg"/>
    <property type="match status" value="1"/>
</dbReference>
<evidence type="ECO:0000259" key="5">
    <source>
        <dbReference type="PROSITE" id="PS50930"/>
    </source>
</evidence>
<organism evidence="6 7">
    <name type="scientific">Coprococcus hominis</name>
    <name type="common">ex Liu et al. 2022</name>
    <dbReference type="NCBI Taxonomy" id="2763039"/>
    <lineage>
        <taxon>Bacteria</taxon>
        <taxon>Bacillati</taxon>
        <taxon>Bacillota</taxon>
        <taxon>Clostridia</taxon>
        <taxon>Lachnospirales</taxon>
        <taxon>Lachnospiraceae</taxon>
        <taxon>Coprococcus</taxon>
    </lineage>
</organism>